<dbReference type="EMBL" id="JACGWN010000003">
    <property type="protein sequence ID" value="KAL0455043.1"/>
    <property type="molecule type" value="Genomic_DNA"/>
</dbReference>
<reference evidence="3" key="2">
    <citation type="journal article" date="2024" name="Plant">
        <title>Genomic evolution and insights into agronomic trait innovations of Sesamum species.</title>
        <authorList>
            <person name="Miao H."/>
            <person name="Wang L."/>
            <person name="Qu L."/>
            <person name="Liu H."/>
            <person name="Sun Y."/>
            <person name="Le M."/>
            <person name="Wang Q."/>
            <person name="Wei S."/>
            <person name="Zheng Y."/>
            <person name="Lin W."/>
            <person name="Duan Y."/>
            <person name="Cao H."/>
            <person name="Xiong S."/>
            <person name="Wang X."/>
            <person name="Wei L."/>
            <person name="Li C."/>
            <person name="Ma Q."/>
            <person name="Ju M."/>
            <person name="Zhao R."/>
            <person name="Li G."/>
            <person name="Mu C."/>
            <person name="Tian Q."/>
            <person name="Mei H."/>
            <person name="Zhang T."/>
            <person name="Gao T."/>
            <person name="Zhang H."/>
        </authorList>
    </citation>
    <scope>NUCLEOTIDE SEQUENCE</scope>
    <source>
        <strain evidence="3">KEN1</strain>
    </source>
</reference>
<dbReference type="InterPro" id="IPR057670">
    <property type="entry name" value="SH3_retrovirus"/>
</dbReference>
<organism evidence="3">
    <name type="scientific">Sesamum latifolium</name>
    <dbReference type="NCBI Taxonomy" id="2727402"/>
    <lineage>
        <taxon>Eukaryota</taxon>
        <taxon>Viridiplantae</taxon>
        <taxon>Streptophyta</taxon>
        <taxon>Embryophyta</taxon>
        <taxon>Tracheophyta</taxon>
        <taxon>Spermatophyta</taxon>
        <taxon>Magnoliopsida</taxon>
        <taxon>eudicotyledons</taxon>
        <taxon>Gunneridae</taxon>
        <taxon>Pentapetalae</taxon>
        <taxon>asterids</taxon>
        <taxon>lamiids</taxon>
        <taxon>Lamiales</taxon>
        <taxon>Pedaliaceae</taxon>
        <taxon>Sesamum</taxon>
    </lineage>
</organism>
<feature type="domain" description="Retroviral polymerase SH3-like" evidence="2">
    <location>
        <begin position="4"/>
        <end position="42"/>
    </location>
</feature>
<comment type="caution">
    <text evidence="3">The sequence shown here is derived from an EMBL/GenBank/DDBJ whole genome shotgun (WGS) entry which is preliminary data.</text>
</comment>
<reference evidence="3" key="1">
    <citation type="submission" date="2020-06" db="EMBL/GenBank/DDBJ databases">
        <authorList>
            <person name="Li T."/>
            <person name="Hu X."/>
            <person name="Zhang T."/>
            <person name="Song X."/>
            <person name="Zhang H."/>
            <person name="Dai N."/>
            <person name="Sheng W."/>
            <person name="Hou X."/>
            <person name="Wei L."/>
        </authorList>
    </citation>
    <scope>NUCLEOTIDE SEQUENCE</scope>
    <source>
        <strain evidence="3">KEN1</strain>
        <tissue evidence="3">Leaf</tissue>
    </source>
</reference>
<protein>
    <submittedName>
        <fullName evidence="3">Retrovirus-related Pol polyprotein from transposon RE1</fullName>
    </submittedName>
</protein>
<dbReference type="Pfam" id="PF07727">
    <property type="entry name" value="RVT_2"/>
    <property type="match status" value="2"/>
</dbReference>
<sequence>MCILSYAPGQKAYKLYDIHNNKAIISRDVIFHESIFPYKSSNPTPDTSSVPIPKPIPGILIFLLNHLSWLRDFVHTSSDHVSSNLASSSSDFQAALSTVQEPRTYNQAKGCVEWELAMQKQLSALEQNETLEVVDLPKRKRAIGSKWVYKVKLNPDGSVERYKARLVSKRYDQIEVCKLKRSLYGLKRASRQWNQELTMKLVQYNFSQSPHDHCLFTKATPTAGTSVTQHKYIRDIITDAGHEDCRPTSTPLPLGLKLTSHAQPTLDDPEPYRRLETKKQSTVSRSTAEAEYCSLGATVCELQWISYLLQDLPVKTPTPILLFCDNQVAFHIVANPIFHERTKHLEIDCHLVLDKFKSGFILPSHIAGKMQLADLFTKLLPGPLFASFLLKLGLVSNTHGGGGGGGADEISKELNYSFCLCS</sequence>
<evidence type="ECO:0000313" key="3">
    <source>
        <dbReference type="EMBL" id="KAL0455043.1"/>
    </source>
</evidence>
<dbReference type="PANTHER" id="PTHR11439">
    <property type="entry name" value="GAG-POL-RELATED RETROTRANSPOSON"/>
    <property type="match status" value="1"/>
</dbReference>
<dbReference type="Pfam" id="PF25597">
    <property type="entry name" value="SH3_retrovirus"/>
    <property type="match status" value="1"/>
</dbReference>
<gene>
    <name evidence="3" type="ORF">Slati_0843500</name>
</gene>
<proteinExistence type="predicted"/>
<evidence type="ECO:0000259" key="2">
    <source>
        <dbReference type="Pfam" id="PF25597"/>
    </source>
</evidence>
<dbReference type="AlphaFoldDB" id="A0AAW2XMF8"/>
<evidence type="ECO:0000259" key="1">
    <source>
        <dbReference type="Pfam" id="PF07727"/>
    </source>
</evidence>
<feature type="domain" description="Reverse transcriptase Ty1/copia-type" evidence="1">
    <location>
        <begin position="175"/>
        <end position="219"/>
    </location>
</feature>
<dbReference type="PANTHER" id="PTHR11439:SF465">
    <property type="entry name" value="REVERSE TRANSCRIPTASE TY1_COPIA-TYPE DOMAIN-CONTAINING PROTEIN"/>
    <property type="match status" value="1"/>
</dbReference>
<dbReference type="CDD" id="cd09272">
    <property type="entry name" value="RNase_HI_RT_Ty1"/>
    <property type="match status" value="1"/>
</dbReference>
<dbReference type="InterPro" id="IPR013103">
    <property type="entry name" value="RVT_2"/>
</dbReference>
<accession>A0AAW2XMF8</accession>
<name>A0AAW2XMF8_9LAMI</name>
<feature type="domain" description="Reverse transcriptase Ty1/copia-type" evidence="1">
    <location>
        <begin position="128"/>
        <end position="174"/>
    </location>
</feature>